<sequence>MPYLKPALRLGGVLALLNCLPLAAEPPVIFPSGADLPRVILGEDGRRLSAAGDAIYVAGLGGRSASRYHLIRPGPALADDSDPRRARSSIYLGQARVASGGEPAMLTIEESRREIRPGDYLLAIEEHAHESHE</sequence>
<keyword evidence="1" id="KW-0732">Signal</keyword>
<organism evidence="2 3">
    <name type="scientific">Spiribacter onubensis</name>
    <dbReference type="NCBI Taxonomy" id="3122420"/>
    <lineage>
        <taxon>Bacteria</taxon>
        <taxon>Pseudomonadati</taxon>
        <taxon>Pseudomonadota</taxon>
        <taxon>Gammaproteobacteria</taxon>
        <taxon>Chromatiales</taxon>
        <taxon>Ectothiorhodospiraceae</taxon>
        <taxon>Spiribacter</taxon>
    </lineage>
</organism>
<reference evidence="2 3" key="1">
    <citation type="submission" date="2024-02" db="EMBL/GenBank/DDBJ databases">
        <title>New especies of Spiribacter isolated from saline water.</title>
        <authorList>
            <person name="Leon M.J."/>
            <person name="De La Haba R."/>
            <person name="Sanchez-Porro C."/>
            <person name="Ventosa A."/>
        </authorList>
    </citation>
    <scope>NUCLEOTIDE SEQUENCE [LARGE SCALE GENOMIC DNA]</scope>
    <source>
        <strain evidence="3">ag22IC4-227</strain>
    </source>
</reference>
<dbReference type="EMBL" id="JBAKFJ010000001">
    <property type="protein sequence ID" value="MEX0387087.1"/>
    <property type="molecule type" value="Genomic_DNA"/>
</dbReference>
<evidence type="ECO:0000256" key="1">
    <source>
        <dbReference type="SAM" id="SignalP"/>
    </source>
</evidence>
<comment type="caution">
    <text evidence="2">The sequence shown here is derived from an EMBL/GenBank/DDBJ whole genome shotgun (WGS) entry which is preliminary data.</text>
</comment>
<keyword evidence="3" id="KW-1185">Reference proteome</keyword>
<evidence type="ECO:0000313" key="2">
    <source>
        <dbReference type="EMBL" id="MEX0387087.1"/>
    </source>
</evidence>
<accession>A0ABV3SAC9</accession>
<name>A0ABV3SAC9_9GAMM</name>
<feature type="chain" id="PRO_5045689871" evidence="1">
    <location>
        <begin position="25"/>
        <end position="133"/>
    </location>
</feature>
<feature type="signal peptide" evidence="1">
    <location>
        <begin position="1"/>
        <end position="24"/>
    </location>
</feature>
<protein>
    <submittedName>
        <fullName evidence="2">Uncharacterized protein</fullName>
    </submittedName>
</protein>
<gene>
    <name evidence="2" type="ORF">V6X64_08800</name>
</gene>
<proteinExistence type="predicted"/>
<dbReference type="Proteomes" id="UP001556653">
    <property type="component" value="Unassembled WGS sequence"/>
</dbReference>
<dbReference type="RefSeq" id="WP_367967609.1">
    <property type="nucleotide sequence ID" value="NZ_JBAKFI010000002.1"/>
</dbReference>
<evidence type="ECO:0000313" key="3">
    <source>
        <dbReference type="Proteomes" id="UP001556653"/>
    </source>
</evidence>